<name>A0A7W3QLH7_ACTNM</name>
<feature type="compositionally biased region" description="Basic and acidic residues" evidence="1">
    <location>
        <begin position="40"/>
        <end position="55"/>
    </location>
</feature>
<proteinExistence type="predicted"/>
<feature type="compositionally biased region" description="Basic and acidic residues" evidence="1">
    <location>
        <begin position="164"/>
        <end position="176"/>
    </location>
</feature>
<organism evidence="3 4">
    <name type="scientific">Actinomadura namibiensis</name>
    <dbReference type="NCBI Taxonomy" id="182080"/>
    <lineage>
        <taxon>Bacteria</taxon>
        <taxon>Bacillati</taxon>
        <taxon>Actinomycetota</taxon>
        <taxon>Actinomycetes</taxon>
        <taxon>Streptosporangiales</taxon>
        <taxon>Thermomonosporaceae</taxon>
        <taxon>Actinomadura</taxon>
    </lineage>
</organism>
<dbReference type="RefSeq" id="WP_182843805.1">
    <property type="nucleotide sequence ID" value="NZ_BAAALP010000070.1"/>
</dbReference>
<evidence type="ECO:0000313" key="4">
    <source>
        <dbReference type="Proteomes" id="UP000572680"/>
    </source>
</evidence>
<gene>
    <name evidence="3" type="ORF">HNR61_003123</name>
</gene>
<keyword evidence="4" id="KW-1185">Reference proteome</keyword>
<evidence type="ECO:0000313" key="3">
    <source>
        <dbReference type="EMBL" id="MBA8951492.1"/>
    </source>
</evidence>
<comment type="caution">
    <text evidence="3">The sequence shown here is derived from an EMBL/GenBank/DDBJ whole genome shotgun (WGS) entry which is preliminary data.</text>
</comment>
<dbReference type="Proteomes" id="UP000572680">
    <property type="component" value="Unassembled WGS sequence"/>
</dbReference>
<protein>
    <recommendedName>
        <fullName evidence="2">DUF5666 domain-containing protein</fullName>
    </recommendedName>
</protein>
<dbReference type="Pfam" id="PF18914">
    <property type="entry name" value="DUF5666"/>
    <property type="match status" value="1"/>
</dbReference>
<feature type="domain" description="DUF5666" evidence="2">
    <location>
        <begin position="82"/>
        <end position="142"/>
    </location>
</feature>
<sequence>MGRKFITGVAVGATAAGIAGGIIAGVPALAADPAPSPTRSAERPHTERPHAERPGRGAFGALHGEFTVKDKDGRYVLRDVQRGQVTAVSETSLTVRSEDGTTWTWTVNGDTRVARNEKITSLKAGDTVRVAGTRSGETRTAAFVGKPPADGDRKKGDRRGHGHWRGDGERPGPQRS</sequence>
<accession>A0A7W3QLH7</accession>
<feature type="region of interest" description="Disordered" evidence="1">
    <location>
        <begin position="130"/>
        <end position="176"/>
    </location>
</feature>
<reference evidence="3 4" key="1">
    <citation type="submission" date="2020-08" db="EMBL/GenBank/DDBJ databases">
        <title>Genomic Encyclopedia of Type Strains, Phase IV (KMG-IV): sequencing the most valuable type-strain genomes for metagenomic binning, comparative biology and taxonomic classification.</title>
        <authorList>
            <person name="Goeker M."/>
        </authorList>
    </citation>
    <scope>NUCLEOTIDE SEQUENCE [LARGE SCALE GENOMIC DNA]</scope>
    <source>
        <strain evidence="3 4">DSM 44197</strain>
    </source>
</reference>
<dbReference type="InterPro" id="IPR043724">
    <property type="entry name" value="DUF5666"/>
</dbReference>
<dbReference type="AlphaFoldDB" id="A0A7W3QLH7"/>
<feature type="region of interest" description="Disordered" evidence="1">
    <location>
        <begin position="28"/>
        <end position="60"/>
    </location>
</feature>
<evidence type="ECO:0000259" key="2">
    <source>
        <dbReference type="Pfam" id="PF18914"/>
    </source>
</evidence>
<evidence type="ECO:0000256" key="1">
    <source>
        <dbReference type="SAM" id="MobiDB-lite"/>
    </source>
</evidence>
<dbReference type="EMBL" id="JACJIA010000003">
    <property type="protein sequence ID" value="MBA8951492.1"/>
    <property type="molecule type" value="Genomic_DNA"/>
</dbReference>